<feature type="domain" description="NlpC/P60" evidence="6">
    <location>
        <begin position="53"/>
        <end position="177"/>
    </location>
</feature>
<keyword evidence="3" id="KW-0378">Hydrolase</keyword>
<dbReference type="PANTHER" id="PTHR47053:SF1">
    <property type="entry name" value="MUREIN DD-ENDOPEPTIDASE MEPH-RELATED"/>
    <property type="match status" value="1"/>
</dbReference>
<sequence>MNKRYWIGALALLLTACAATPPKGRQAGGTGKPAANRPVAVPARPSLARIEVAVGGREIVMYALGLIDVGYRFGGKNPDAGLDCSGMVSFIYRNALGIELQGSAADIAQRGRVVQRSDLQAGDLVFFNTLNRPLSHVGIYIGDDKFIHAPSSNGRVRIESMKNKYFATRYETARSLLAG</sequence>
<evidence type="ECO:0000256" key="5">
    <source>
        <dbReference type="SAM" id="SignalP"/>
    </source>
</evidence>
<dbReference type="PROSITE" id="PS51935">
    <property type="entry name" value="NLPC_P60"/>
    <property type="match status" value="1"/>
</dbReference>
<dbReference type="PANTHER" id="PTHR47053">
    <property type="entry name" value="MUREIN DD-ENDOPEPTIDASE MEPH-RELATED"/>
    <property type="match status" value="1"/>
</dbReference>
<dbReference type="Gene3D" id="3.90.1720.10">
    <property type="entry name" value="endopeptidase domain like (from Nostoc punctiforme)"/>
    <property type="match status" value="1"/>
</dbReference>
<evidence type="ECO:0000256" key="1">
    <source>
        <dbReference type="ARBA" id="ARBA00007074"/>
    </source>
</evidence>
<evidence type="ECO:0000256" key="2">
    <source>
        <dbReference type="ARBA" id="ARBA00022670"/>
    </source>
</evidence>
<protein>
    <submittedName>
        <fullName evidence="7">NlpC/P60 family protein</fullName>
    </submittedName>
</protein>
<keyword evidence="8" id="KW-1185">Reference proteome</keyword>
<evidence type="ECO:0000313" key="7">
    <source>
        <dbReference type="EMBL" id="QDQ28174.1"/>
    </source>
</evidence>
<keyword evidence="2" id="KW-0645">Protease</keyword>
<dbReference type="EMBL" id="CP041730">
    <property type="protein sequence ID" value="QDQ28174.1"/>
    <property type="molecule type" value="Genomic_DNA"/>
</dbReference>
<dbReference type="KEGG" id="cari:FNU76_18495"/>
<evidence type="ECO:0000256" key="3">
    <source>
        <dbReference type="ARBA" id="ARBA00022801"/>
    </source>
</evidence>
<keyword evidence="5" id="KW-0732">Signal</keyword>
<feature type="chain" id="PRO_5028289374" evidence="5">
    <location>
        <begin position="19"/>
        <end position="179"/>
    </location>
</feature>
<dbReference type="InterPro" id="IPR051202">
    <property type="entry name" value="Peptidase_C40"/>
</dbReference>
<dbReference type="InterPro" id="IPR000064">
    <property type="entry name" value="NLP_P60_dom"/>
</dbReference>
<proteinExistence type="inferred from homology"/>
<dbReference type="GO" id="GO:0008234">
    <property type="term" value="F:cysteine-type peptidase activity"/>
    <property type="evidence" value="ECO:0007669"/>
    <property type="project" value="UniProtKB-KW"/>
</dbReference>
<dbReference type="PROSITE" id="PS51257">
    <property type="entry name" value="PROKAR_LIPOPROTEIN"/>
    <property type="match status" value="1"/>
</dbReference>
<name>A0A516SJ51_9NEIS</name>
<accession>A0A516SJ51</accession>
<dbReference type="Pfam" id="PF00877">
    <property type="entry name" value="NLPC_P60"/>
    <property type="match status" value="1"/>
</dbReference>
<evidence type="ECO:0000313" key="8">
    <source>
        <dbReference type="Proteomes" id="UP000317550"/>
    </source>
</evidence>
<dbReference type="OrthoDB" id="9815778at2"/>
<evidence type="ECO:0000259" key="6">
    <source>
        <dbReference type="PROSITE" id="PS51935"/>
    </source>
</evidence>
<dbReference type="SUPFAM" id="SSF54001">
    <property type="entry name" value="Cysteine proteinases"/>
    <property type="match status" value="1"/>
</dbReference>
<reference evidence="8" key="1">
    <citation type="submission" date="2019-07" db="EMBL/GenBank/DDBJ databases">
        <title>Chitinimonas sp. nov., isolated from Ny-Alesund, arctica soil.</title>
        <authorList>
            <person name="Xu Q."/>
            <person name="Peng F."/>
        </authorList>
    </citation>
    <scope>NUCLEOTIDE SEQUENCE [LARGE SCALE GENOMIC DNA]</scope>
    <source>
        <strain evidence="8">R3-44</strain>
    </source>
</reference>
<gene>
    <name evidence="7" type="ORF">FNU76_18495</name>
</gene>
<comment type="similarity">
    <text evidence="1">Belongs to the peptidase C40 family.</text>
</comment>
<organism evidence="7 8">
    <name type="scientific">Chitinimonas arctica</name>
    <dbReference type="NCBI Taxonomy" id="2594795"/>
    <lineage>
        <taxon>Bacteria</taxon>
        <taxon>Pseudomonadati</taxon>
        <taxon>Pseudomonadota</taxon>
        <taxon>Betaproteobacteria</taxon>
        <taxon>Neisseriales</taxon>
        <taxon>Chitinibacteraceae</taxon>
        <taxon>Chitinimonas</taxon>
    </lineage>
</organism>
<dbReference type="AlphaFoldDB" id="A0A516SJ51"/>
<dbReference type="Proteomes" id="UP000317550">
    <property type="component" value="Chromosome"/>
</dbReference>
<dbReference type="InterPro" id="IPR038765">
    <property type="entry name" value="Papain-like_cys_pep_sf"/>
</dbReference>
<evidence type="ECO:0000256" key="4">
    <source>
        <dbReference type="ARBA" id="ARBA00022807"/>
    </source>
</evidence>
<keyword evidence="4" id="KW-0788">Thiol protease</keyword>
<dbReference type="RefSeq" id="WP_144279561.1">
    <property type="nucleotide sequence ID" value="NZ_CP041730.1"/>
</dbReference>
<feature type="signal peptide" evidence="5">
    <location>
        <begin position="1"/>
        <end position="18"/>
    </location>
</feature>
<dbReference type="GO" id="GO:0006508">
    <property type="term" value="P:proteolysis"/>
    <property type="evidence" value="ECO:0007669"/>
    <property type="project" value="UniProtKB-KW"/>
</dbReference>